<comment type="caution">
    <text evidence="3">The sequence shown here is derived from an EMBL/GenBank/DDBJ whole genome shotgun (WGS) entry which is preliminary data.</text>
</comment>
<keyword evidence="2" id="KW-0472">Membrane</keyword>
<feature type="transmembrane region" description="Helical" evidence="2">
    <location>
        <begin position="288"/>
        <end position="309"/>
    </location>
</feature>
<dbReference type="Pfam" id="PF19877">
    <property type="entry name" value="DUF6350"/>
    <property type="match status" value="1"/>
</dbReference>
<feature type="transmembrane region" description="Helical" evidence="2">
    <location>
        <begin position="321"/>
        <end position="341"/>
    </location>
</feature>
<feature type="region of interest" description="Disordered" evidence="1">
    <location>
        <begin position="455"/>
        <end position="522"/>
    </location>
</feature>
<name>A0ABU2H4S4_9ACTN</name>
<accession>A0ABU2H4S4</accession>
<organism evidence="3 4">
    <name type="scientific">Lipingzhangella rawalii</name>
    <dbReference type="NCBI Taxonomy" id="2055835"/>
    <lineage>
        <taxon>Bacteria</taxon>
        <taxon>Bacillati</taxon>
        <taxon>Actinomycetota</taxon>
        <taxon>Actinomycetes</taxon>
        <taxon>Streptosporangiales</taxon>
        <taxon>Nocardiopsidaceae</taxon>
        <taxon>Lipingzhangella</taxon>
    </lineage>
</organism>
<dbReference type="EMBL" id="JAVLVT010000003">
    <property type="protein sequence ID" value="MDS1270313.1"/>
    <property type="molecule type" value="Genomic_DNA"/>
</dbReference>
<evidence type="ECO:0000313" key="4">
    <source>
        <dbReference type="Proteomes" id="UP001250214"/>
    </source>
</evidence>
<feature type="transmembrane region" description="Helical" evidence="2">
    <location>
        <begin position="182"/>
        <end position="207"/>
    </location>
</feature>
<dbReference type="Proteomes" id="UP001250214">
    <property type="component" value="Unassembled WGS sequence"/>
</dbReference>
<feature type="region of interest" description="Disordered" evidence="1">
    <location>
        <begin position="395"/>
        <end position="440"/>
    </location>
</feature>
<keyword evidence="4" id="KW-1185">Reference proteome</keyword>
<feature type="transmembrane region" description="Helical" evidence="2">
    <location>
        <begin position="106"/>
        <end position="128"/>
    </location>
</feature>
<evidence type="ECO:0000313" key="3">
    <source>
        <dbReference type="EMBL" id="MDS1270313.1"/>
    </source>
</evidence>
<evidence type="ECO:0000256" key="2">
    <source>
        <dbReference type="SAM" id="Phobius"/>
    </source>
</evidence>
<feature type="transmembrane region" description="Helical" evidence="2">
    <location>
        <begin position="219"/>
        <end position="237"/>
    </location>
</feature>
<dbReference type="InterPro" id="IPR045931">
    <property type="entry name" value="DUF6350"/>
</dbReference>
<keyword evidence="2" id="KW-0812">Transmembrane</keyword>
<feature type="transmembrane region" description="Helical" evidence="2">
    <location>
        <begin position="249"/>
        <end position="268"/>
    </location>
</feature>
<protein>
    <submittedName>
        <fullName evidence="3">DUF6350 family protein</fullName>
    </submittedName>
</protein>
<evidence type="ECO:0000256" key="1">
    <source>
        <dbReference type="SAM" id="MobiDB-lite"/>
    </source>
</evidence>
<feature type="transmembrane region" description="Helical" evidence="2">
    <location>
        <begin position="73"/>
        <end position="94"/>
    </location>
</feature>
<feature type="transmembrane region" description="Helical" evidence="2">
    <location>
        <begin position="140"/>
        <end position="161"/>
    </location>
</feature>
<reference evidence="4" key="1">
    <citation type="submission" date="2023-07" db="EMBL/GenBank/DDBJ databases">
        <title>Novel species in the genus Lipingzhangella isolated from Sambhar Salt Lake.</title>
        <authorList>
            <person name="Jiya N."/>
            <person name="Kajale S."/>
            <person name="Sharma A."/>
        </authorList>
    </citation>
    <scope>NUCLEOTIDE SEQUENCE [LARGE SCALE GENOMIC DNA]</scope>
    <source>
        <strain evidence="4">LS1_29</strain>
    </source>
</reference>
<proteinExistence type="predicted"/>
<feature type="compositionally biased region" description="Acidic residues" evidence="1">
    <location>
        <begin position="400"/>
        <end position="410"/>
    </location>
</feature>
<keyword evidence="2" id="KW-1133">Transmembrane helix</keyword>
<feature type="transmembrane region" description="Helical" evidence="2">
    <location>
        <begin position="361"/>
        <end position="384"/>
    </location>
</feature>
<sequence>MEAPRPLYTAGGIAAATSAAIGLAVLTTLTLIGWVAAPHASFGVEIPDVFRLVVQAWLVGHLAGFAIPGGDVAMLPLGLVVLPGLVLYRSGRWLARSCELPRVRHVFQAALAIAGPYAAIAGTLALTAHTELVQPSMPQALAAGFAVAYVAGGLGVLRQLLIDKDIARRRLLRLMPRRPRSLLLGSVNAAGLLLAAGLTLFLAGLVANAGEAAAVTSQLRPGIVGGILLLILQLLYLPNAVIFGMSYAAGPGFAVGAETIVAPTGVSYGQLPQLPMLAALPEEGPAPLVSLIALAAPFLAGAVGGWRTLRTAPTPVSEAAPLWGLACGAVTGVVCAALALLAGGPLGAQRLAVVGPSAWQVGAAVAIQVGVVAAIAGWITNWVIYRRQRRATSGAVTSEADPEIASDAEGDLPTPVAEGKEDAGEAGAQTPLPPRRGSRLRELAQRMSLRSVWPRLRRGGSTVQGQETAPDAAEDAESTELFGISYEADPQQEPPTAPVPDEGTAGAASVTYLAARRQERGN</sequence>
<feature type="transmembrane region" description="Helical" evidence="2">
    <location>
        <begin position="12"/>
        <end position="37"/>
    </location>
</feature>
<gene>
    <name evidence="3" type="ORF">RIF23_08400</name>
</gene>